<dbReference type="SUPFAM" id="SSF53474">
    <property type="entry name" value="alpha/beta-Hydrolases"/>
    <property type="match status" value="1"/>
</dbReference>
<feature type="domain" description="BAAT/Acyl-CoA thioester hydrolase C-terminal" evidence="4">
    <location>
        <begin position="240"/>
        <end position="448"/>
    </location>
</feature>
<evidence type="ECO:0000259" key="3">
    <source>
        <dbReference type="Pfam" id="PF04775"/>
    </source>
</evidence>
<proteinExistence type="inferred from homology"/>
<comment type="caution">
    <text evidence="5">The sequence shown here is derived from an EMBL/GenBank/DDBJ whole genome shotgun (WGS) entry which is preliminary data.</text>
</comment>
<dbReference type="Proteomes" id="UP000215902">
    <property type="component" value="Unassembled WGS sequence"/>
</dbReference>
<dbReference type="InterPro" id="IPR042490">
    <property type="entry name" value="Thio_Ohase/BAAT_N"/>
</dbReference>
<keyword evidence="6" id="KW-1185">Reference proteome</keyword>
<feature type="active site" description="Charge relay system" evidence="2">
    <location>
        <position position="397"/>
    </location>
</feature>
<dbReference type="Gene3D" id="3.40.50.1820">
    <property type="entry name" value="alpha/beta hydrolase"/>
    <property type="match status" value="1"/>
</dbReference>
<dbReference type="GO" id="GO:0047617">
    <property type="term" value="F:fatty acyl-CoA hydrolase activity"/>
    <property type="evidence" value="ECO:0007669"/>
    <property type="project" value="TreeGrafter"/>
</dbReference>
<dbReference type="OrthoDB" id="6347013at2759"/>
<protein>
    <recommendedName>
        <fullName evidence="7">BAAT/Acyl-CoA thioester hydrolase C-terminal domain-containing protein</fullName>
    </recommendedName>
</protein>
<feature type="active site" description="Charge relay system" evidence="2">
    <location>
        <position position="271"/>
    </location>
</feature>
<evidence type="ECO:0000256" key="2">
    <source>
        <dbReference type="PIRSR" id="PIRSR016521-1"/>
    </source>
</evidence>
<feature type="domain" description="Acyl-CoA thioester hydrolase/bile acid-CoA amino acid N-acetyltransferase" evidence="3">
    <location>
        <begin position="42"/>
        <end position="176"/>
    </location>
</feature>
<comment type="similarity">
    <text evidence="1">Belongs to the C/M/P thioester hydrolase family.</text>
</comment>
<dbReference type="Pfam" id="PF04775">
    <property type="entry name" value="Bile_Hydr_Trans"/>
    <property type="match status" value="1"/>
</dbReference>
<evidence type="ECO:0000256" key="1">
    <source>
        <dbReference type="ARBA" id="ARBA00006538"/>
    </source>
</evidence>
<feature type="non-terminal residue" evidence="5">
    <location>
        <position position="1"/>
    </location>
</feature>
<feature type="active site" description="Charge relay system" evidence="2">
    <location>
        <position position="364"/>
    </location>
</feature>
<evidence type="ECO:0000313" key="6">
    <source>
        <dbReference type="Proteomes" id="UP000215902"/>
    </source>
</evidence>
<dbReference type="InterPro" id="IPR014940">
    <property type="entry name" value="BAAT_C"/>
</dbReference>
<evidence type="ECO:0000313" key="5">
    <source>
        <dbReference type="EMBL" id="PAA70280.1"/>
    </source>
</evidence>
<dbReference type="PANTHER" id="PTHR10824">
    <property type="entry name" value="ACYL-COENZYME A THIOESTERASE-RELATED"/>
    <property type="match status" value="1"/>
</dbReference>
<evidence type="ECO:0000259" key="4">
    <source>
        <dbReference type="Pfam" id="PF08840"/>
    </source>
</evidence>
<accession>A0A267F930</accession>
<dbReference type="PANTHER" id="PTHR10824:SF4">
    <property type="entry name" value="ACYL-COENZYME A THIOESTERASE 1-LIKE"/>
    <property type="match status" value="1"/>
</dbReference>
<dbReference type="GO" id="GO:0006637">
    <property type="term" value="P:acyl-CoA metabolic process"/>
    <property type="evidence" value="ECO:0007669"/>
    <property type="project" value="InterPro"/>
</dbReference>
<dbReference type="InterPro" id="IPR016662">
    <property type="entry name" value="Acyl-CoA_thioEstase_long-chain"/>
</dbReference>
<dbReference type="GO" id="GO:0006631">
    <property type="term" value="P:fatty acid metabolic process"/>
    <property type="evidence" value="ECO:0007669"/>
    <property type="project" value="TreeGrafter"/>
</dbReference>
<dbReference type="Pfam" id="PF08840">
    <property type="entry name" value="BAAT_C"/>
    <property type="match status" value="1"/>
</dbReference>
<reference evidence="5 6" key="1">
    <citation type="submission" date="2017-06" db="EMBL/GenBank/DDBJ databases">
        <title>A platform for efficient transgenesis in Macrostomum lignano, a flatworm model organism for stem cell research.</title>
        <authorList>
            <person name="Berezikov E."/>
        </authorList>
    </citation>
    <scope>NUCLEOTIDE SEQUENCE [LARGE SCALE GENOMIC DNA]</scope>
    <source>
        <strain evidence="5">DV1</strain>
        <tissue evidence="5">Whole organism</tissue>
    </source>
</reference>
<dbReference type="InterPro" id="IPR029058">
    <property type="entry name" value="AB_hydrolase_fold"/>
</dbReference>
<sequence>LRYLTRQSVWLPLPSFTRGMLTSSPSVAMATISIDKPRSLVDERISIRVENLPSNAPVTLRLNIKESYGSFSAFGHYMSDSSGCLSPDSSSSLGGTYTGVDSMGLFWSLLQDPAEKSGLRLLRREAEIPLRYQLTALPGHVTWEQLTNPETEIKPFCSANLERTYLADSVERIPVRVGRLRGALFKPRSQRSCPPVIDLFGTGGGLMEHRSALLAKEGFSVLALAYFNYEDLPDTIVEYDMDYFEEAVDFMLACPYSRLGPKGGVGLIGVSAGADIVANAAILFGDKIRAVAWLNGTPCRNFYQARYRGRLLPAQVTFNASKIKQAAPNPLGIDLRECVQPTRDQELPVEQASARFLFFSCLDDYSVSPEAGARLADRLVRAGRTDVERIAYPDAGHLLEPPISPCTALCYHGLLKVYMYYGGKPECHHRAQVDSWARMIRMFHEELGWRDDKRQVAKL</sequence>
<dbReference type="PIRSF" id="PIRSF016521">
    <property type="entry name" value="Acyl-CoA_hydro"/>
    <property type="match status" value="1"/>
</dbReference>
<dbReference type="Gene3D" id="2.60.40.2240">
    <property type="entry name" value="Acyl-CoA thioester hydrolase/BAAT N-terminal domain"/>
    <property type="match status" value="1"/>
</dbReference>
<evidence type="ECO:0008006" key="7">
    <source>
        <dbReference type="Google" id="ProtNLM"/>
    </source>
</evidence>
<dbReference type="EMBL" id="NIVC01001253">
    <property type="protein sequence ID" value="PAA70280.1"/>
    <property type="molecule type" value="Genomic_DNA"/>
</dbReference>
<organism evidence="5 6">
    <name type="scientific">Macrostomum lignano</name>
    <dbReference type="NCBI Taxonomy" id="282301"/>
    <lineage>
        <taxon>Eukaryota</taxon>
        <taxon>Metazoa</taxon>
        <taxon>Spiralia</taxon>
        <taxon>Lophotrochozoa</taxon>
        <taxon>Platyhelminthes</taxon>
        <taxon>Rhabditophora</taxon>
        <taxon>Macrostomorpha</taxon>
        <taxon>Macrostomida</taxon>
        <taxon>Macrostomidae</taxon>
        <taxon>Macrostomum</taxon>
    </lineage>
</organism>
<name>A0A267F930_9PLAT</name>
<dbReference type="AlphaFoldDB" id="A0A267F930"/>
<gene>
    <name evidence="5" type="ORF">BOX15_Mlig008290g1</name>
</gene>
<dbReference type="STRING" id="282301.A0A267F930"/>
<dbReference type="InterPro" id="IPR006862">
    <property type="entry name" value="Thio_Ohase/aa_AcTrfase"/>
</dbReference>